<proteinExistence type="predicted"/>
<reference evidence="2 3" key="1">
    <citation type="submission" date="2018-11" db="EMBL/GenBank/DDBJ databases">
        <authorList>
            <consortium name="Pathogen Informatics"/>
        </authorList>
    </citation>
    <scope>NUCLEOTIDE SEQUENCE [LARGE SCALE GENOMIC DNA]</scope>
</reference>
<accession>A0A183G6C9</accession>
<dbReference type="WBParaSite" id="HPBE_0001724701-mRNA-1">
    <property type="protein sequence ID" value="HPBE_0001724701-mRNA-1"/>
    <property type="gene ID" value="HPBE_0001724701"/>
</dbReference>
<feature type="region of interest" description="Disordered" evidence="1">
    <location>
        <begin position="1"/>
        <end position="66"/>
    </location>
</feature>
<evidence type="ECO:0000313" key="3">
    <source>
        <dbReference type="Proteomes" id="UP000050761"/>
    </source>
</evidence>
<feature type="compositionally biased region" description="Basic and acidic residues" evidence="1">
    <location>
        <begin position="1"/>
        <end position="40"/>
    </location>
</feature>
<accession>A0A3P8EHI9</accession>
<dbReference type="Proteomes" id="UP000050761">
    <property type="component" value="Unassembled WGS sequence"/>
</dbReference>
<dbReference type="EMBL" id="UZAH01029886">
    <property type="protein sequence ID" value="VDP08333.1"/>
    <property type="molecule type" value="Genomic_DNA"/>
</dbReference>
<evidence type="ECO:0000256" key="1">
    <source>
        <dbReference type="SAM" id="MobiDB-lite"/>
    </source>
</evidence>
<keyword evidence="3" id="KW-1185">Reference proteome</keyword>
<evidence type="ECO:0000313" key="4">
    <source>
        <dbReference type="WBParaSite" id="HPBE_0001724701-mRNA-1"/>
    </source>
</evidence>
<feature type="compositionally biased region" description="Acidic residues" evidence="1">
    <location>
        <begin position="41"/>
        <end position="50"/>
    </location>
</feature>
<reference evidence="4" key="2">
    <citation type="submission" date="2019-09" db="UniProtKB">
        <authorList>
            <consortium name="WormBaseParasite"/>
        </authorList>
    </citation>
    <scope>IDENTIFICATION</scope>
</reference>
<dbReference type="AlphaFoldDB" id="A0A183G6C9"/>
<protein>
    <submittedName>
        <fullName evidence="4">Protein PXR1-like</fullName>
    </submittedName>
</protein>
<evidence type="ECO:0000313" key="2">
    <source>
        <dbReference type="EMBL" id="VDP08333.1"/>
    </source>
</evidence>
<organism evidence="3 4">
    <name type="scientific">Heligmosomoides polygyrus</name>
    <name type="common">Parasitic roundworm</name>
    <dbReference type="NCBI Taxonomy" id="6339"/>
    <lineage>
        <taxon>Eukaryota</taxon>
        <taxon>Metazoa</taxon>
        <taxon>Ecdysozoa</taxon>
        <taxon>Nematoda</taxon>
        <taxon>Chromadorea</taxon>
        <taxon>Rhabditida</taxon>
        <taxon>Rhabditina</taxon>
        <taxon>Rhabditomorpha</taxon>
        <taxon>Strongyloidea</taxon>
        <taxon>Heligmosomidae</taxon>
        <taxon>Heligmosomoides</taxon>
    </lineage>
</organism>
<gene>
    <name evidence="2" type="ORF">HPBE_LOCUS17246</name>
</gene>
<sequence length="131" mass="15481">MVDTNKTEKKEASKKDESKDDKDKKEGDEKSKAQDKKDEKKDDEDEEDKEREERRKRRQNKLDKLKKERECMVKEALEKDDEAYLSQVGNLAEIRLVEPPTISWNPLRRLRVPRADNACRSTREVFTAEDA</sequence>
<name>A0A183G6C9_HELPZ</name>